<comment type="caution">
    <text evidence="6">The sequence shown here is derived from an EMBL/GenBank/DDBJ whole genome shotgun (WGS) entry which is preliminary data.</text>
</comment>
<dbReference type="Gene3D" id="2.20.110.10">
    <property type="entry name" value="Histone H3 K4-specific methyltransferase SET7/9 N-terminal domain"/>
    <property type="match status" value="1"/>
</dbReference>
<feature type="region of interest" description="Disordered" evidence="4">
    <location>
        <begin position="199"/>
        <end position="245"/>
    </location>
</feature>
<gene>
    <name evidence="6" type="ORF">J8273_7167</name>
</gene>
<feature type="domain" description="Large ribosomal subunit protein eL40" evidence="5">
    <location>
        <begin position="2"/>
        <end position="50"/>
    </location>
</feature>
<keyword evidence="1" id="KW-0677">Repeat</keyword>
<name>A0A8J6B1A6_9EUKA</name>
<dbReference type="Gene3D" id="4.10.1060.50">
    <property type="match status" value="1"/>
</dbReference>
<dbReference type="Pfam" id="PF01020">
    <property type="entry name" value="Ribosomal_L40e"/>
    <property type="match status" value="1"/>
</dbReference>
<proteinExistence type="predicted"/>
<dbReference type="InterPro" id="IPR011332">
    <property type="entry name" value="Ribosomal_zn-bd"/>
</dbReference>
<dbReference type="Proteomes" id="UP000717585">
    <property type="component" value="Unassembled WGS sequence"/>
</dbReference>
<dbReference type="GO" id="GO:0003735">
    <property type="term" value="F:structural constituent of ribosome"/>
    <property type="evidence" value="ECO:0007669"/>
    <property type="project" value="InterPro"/>
</dbReference>
<evidence type="ECO:0000256" key="2">
    <source>
        <dbReference type="ARBA" id="ARBA00022980"/>
    </source>
</evidence>
<dbReference type="InterPro" id="IPR003409">
    <property type="entry name" value="MORN"/>
</dbReference>
<protein>
    <recommendedName>
        <fullName evidence="5">Large ribosomal subunit protein eL40 domain-containing protein</fullName>
    </recommendedName>
</protein>
<sequence length="339" mass="38271">MAMEPTLEALARKYNCEFLICRECYCRNSLRAKNCRRCKNTDLRVKKKLKSAEDLLGVVQHVPPAIMKFCFVVLWMCQWSAWDCPVLYPLRPAFSFVGFRTVPVLPRNTDIASGPRSDDEFKQQKTMPPKEKSKKDAAPANPIEEKEKKFGKFVFENGHVYEGEYIEDDDGTVYRHGNGKYTEYLKPKLPELEDELRAELEKTSAKTKGKTPEPKEPEAEQEAADTAIEETPAEEPEEPAKPEEPLLAGVVYEGNWTRDVLDAACSIHYASGAEFKGIIKDGLYEGEGEYTWPNGAKYVGEWRSGQMHGAGRFIDTKGVVWDGTFLNNSGPGLLNPIEM</sequence>
<organism evidence="6 7">
    <name type="scientific">Carpediemonas membranifera</name>
    <dbReference type="NCBI Taxonomy" id="201153"/>
    <lineage>
        <taxon>Eukaryota</taxon>
        <taxon>Metamonada</taxon>
        <taxon>Carpediemonas-like organisms</taxon>
        <taxon>Carpediemonas</taxon>
    </lineage>
</organism>
<dbReference type="GO" id="GO:0005840">
    <property type="term" value="C:ribosome"/>
    <property type="evidence" value="ECO:0007669"/>
    <property type="project" value="UniProtKB-KW"/>
</dbReference>
<keyword evidence="7" id="KW-1185">Reference proteome</keyword>
<feature type="compositionally biased region" description="Basic and acidic residues" evidence="4">
    <location>
        <begin position="199"/>
        <end position="218"/>
    </location>
</feature>
<evidence type="ECO:0000256" key="1">
    <source>
        <dbReference type="ARBA" id="ARBA00022737"/>
    </source>
</evidence>
<evidence type="ECO:0000256" key="3">
    <source>
        <dbReference type="ARBA" id="ARBA00023274"/>
    </source>
</evidence>
<dbReference type="InterPro" id="IPR052849">
    <property type="entry name" value="MORN_repeat_protein"/>
</dbReference>
<dbReference type="InterPro" id="IPR038587">
    <property type="entry name" value="Ribosomal_eL40_sf"/>
</dbReference>
<evidence type="ECO:0000313" key="6">
    <source>
        <dbReference type="EMBL" id="KAG9390902.1"/>
    </source>
</evidence>
<evidence type="ECO:0000256" key="4">
    <source>
        <dbReference type="SAM" id="MobiDB-lite"/>
    </source>
</evidence>
<dbReference type="AlphaFoldDB" id="A0A8J6B1A6"/>
<dbReference type="GO" id="GO:0006412">
    <property type="term" value="P:translation"/>
    <property type="evidence" value="ECO:0007669"/>
    <property type="project" value="InterPro"/>
</dbReference>
<dbReference type="Pfam" id="PF02493">
    <property type="entry name" value="MORN"/>
    <property type="match status" value="2"/>
</dbReference>
<feature type="region of interest" description="Disordered" evidence="4">
    <location>
        <begin position="110"/>
        <end position="142"/>
    </location>
</feature>
<feature type="compositionally biased region" description="Acidic residues" evidence="4">
    <location>
        <begin position="219"/>
        <end position="237"/>
    </location>
</feature>
<dbReference type="SMART" id="SM01377">
    <property type="entry name" value="Ribosomal_L40e"/>
    <property type="match status" value="1"/>
</dbReference>
<keyword evidence="3" id="KW-0687">Ribonucleoprotein</keyword>
<reference evidence="6" key="1">
    <citation type="submission" date="2021-05" db="EMBL/GenBank/DDBJ databases">
        <title>A free-living protist that lacks canonical eukaryotic 1 DNA replication and segregation systems.</title>
        <authorList>
            <person name="Salas-Leiva D.E."/>
            <person name="Tromer E.C."/>
            <person name="Curtis B.A."/>
            <person name="Jerlstrom-Hultqvist J."/>
            <person name="Kolisko M."/>
            <person name="Yi Z."/>
            <person name="Salas-Leiva J.S."/>
            <person name="Gallot-Lavallee L."/>
            <person name="Kops G.J.P.L."/>
            <person name="Archibald J.M."/>
            <person name="Simpson A.G.B."/>
            <person name="Roger A.J."/>
        </authorList>
    </citation>
    <scope>NUCLEOTIDE SEQUENCE</scope>
    <source>
        <strain evidence="6">BICM</strain>
    </source>
</reference>
<accession>A0A8J6B1A6</accession>
<dbReference type="EMBL" id="JAHDYR010000062">
    <property type="protein sequence ID" value="KAG9390902.1"/>
    <property type="molecule type" value="Genomic_DNA"/>
</dbReference>
<keyword evidence="2" id="KW-0689">Ribosomal protein</keyword>
<dbReference type="OrthoDB" id="437960at2759"/>
<evidence type="ECO:0000313" key="7">
    <source>
        <dbReference type="Proteomes" id="UP000717585"/>
    </source>
</evidence>
<dbReference type="PANTHER" id="PTHR46917">
    <property type="entry name" value="MORN REPEAT-CONTAINING PROTEIN 2"/>
    <property type="match status" value="1"/>
</dbReference>
<dbReference type="GO" id="GO:1990904">
    <property type="term" value="C:ribonucleoprotein complex"/>
    <property type="evidence" value="ECO:0007669"/>
    <property type="project" value="UniProtKB-KW"/>
</dbReference>
<dbReference type="SUPFAM" id="SSF57829">
    <property type="entry name" value="Zn-binding ribosomal proteins"/>
    <property type="match status" value="1"/>
</dbReference>
<evidence type="ECO:0000259" key="5">
    <source>
        <dbReference type="SMART" id="SM01377"/>
    </source>
</evidence>
<dbReference type="PANTHER" id="PTHR46917:SF1">
    <property type="entry name" value="MORN REPEAT-CONTAINING PROTEIN 2"/>
    <property type="match status" value="1"/>
</dbReference>
<dbReference type="SUPFAM" id="SSF82185">
    <property type="entry name" value="Histone H3 K4-specific methyltransferase SET7/9 N-terminal domain"/>
    <property type="match status" value="1"/>
</dbReference>
<dbReference type="InterPro" id="IPR001975">
    <property type="entry name" value="Ribosomal_eL40_dom"/>
</dbReference>
<feature type="compositionally biased region" description="Basic and acidic residues" evidence="4">
    <location>
        <begin position="116"/>
        <end position="142"/>
    </location>
</feature>